<gene>
    <name evidence="3" type="ORF">GCM10011506_42790</name>
</gene>
<keyword evidence="4" id="KW-1185">Reference proteome</keyword>
<accession>A0ABQ1N404</accession>
<evidence type="ECO:0000256" key="1">
    <source>
        <dbReference type="SAM" id="Coils"/>
    </source>
</evidence>
<evidence type="ECO:0000256" key="2">
    <source>
        <dbReference type="SAM" id="SignalP"/>
    </source>
</evidence>
<evidence type="ECO:0000313" key="3">
    <source>
        <dbReference type="EMBL" id="GGC52567.1"/>
    </source>
</evidence>
<dbReference type="RefSeq" id="WP_188467380.1">
    <property type="nucleotide sequence ID" value="NZ_BAABHU010000017.1"/>
</dbReference>
<name>A0ABQ1N404_9BACT</name>
<feature type="signal peptide" evidence="2">
    <location>
        <begin position="1"/>
        <end position="19"/>
    </location>
</feature>
<protein>
    <submittedName>
        <fullName evidence="3">Uncharacterized protein</fullName>
    </submittedName>
</protein>
<feature type="coiled-coil region" evidence="1">
    <location>
        <begin position="39"/>
        <end position="130"/>
    </location>
</feature>
<proteinExistence type="predicted"/>
<dbReference type="Gene3D" id="1.20.120.20">
    <property type="entry name" value="Apolipoprotein"/>
    <property type="match status" value="1"/>
</dbReference>
<sequence>MKLLFKTFATTFLFVSVLACNNNTQENDRSDLDSDPEIIENDNTLANNYKAEREEWKRRINEDIDDIENRMEKVGDDSEIEAKLEQAKQNLEDNLDKVEKSSEDNWNEVKEDISDAYNDVKRELNRMANDIDEAVN</sequence>
<dbReference type="Proteomes" id="UP000636010">
    <property type="component" value="Unassembled WGS sequence"/>
</dbReference>
<dbReference type="EMBL" id="BMEC01000017">
    <property type="protein sequence ID" value="GGC52567.1"/>
    <property type="molecule type" value="Genomic_DNA"/>
</dbReference>
<keyword evidence="2" id="KW-0732">Signal</keyword>
<keyword evidence="1" id="KW-0175">Coiled coil</keyword>
<reference evidence="4" key="1">
    <citation type="journal article" date="2019" name="Int. J. Syst. Evol. Microbiol.">
        <title>The Global Catalogue of Microorganisms (GCM) 10K type strain sequencing project: providing services to taxonomists for standard genome sequencing and annotation.</title>
        <authorList>
            <consortium name="The Broad Institute Genomics Platform"/>
            <consortium name="The Broad Institute Genome Sequencing Center for Infectious Disease"/>
            <person name="Wu L."/>
            <person name="Ma J."/>
        </authorList>
    </citation>
    <scope>NUCLEOTIDE SEQUENCE [LARGE SCALE GENOMIC DNA]</scope>
    <source>
        <strain evidence="4">CGMCC 1.10832</strain>
    </source>
</reference>
<dbReference type="SUPFAM" id="SSF58113">
    <property type="entry name" value="Apolipoprotein A-I"/>
    <property type="match status" value="1"/>
</dbReference>
<dbReference type="PROSITE" id="PS51257">
    <property type="entry name" value="PROKAR_LIPOPROTEIN"/>
    <property type="match status" value="1"/>
</dbReference>
<organism evidence="3 4">
    <name type="scientific">Marivirga lumbricoides</name>
    <dbReference type="NCBI Taxonomy" id="1046115"/>
    <lineage>
        <taxon>Bacteria</taxon>
        <taxon>Pseudomonadati</taxon>
        <taxon>Bacteroidota</taxon>
        <taxon>Cytophagia</taxon>
        <taxon>Cytophagales</taxon>
        <taxon>Marivirgaceae</taxon>
        <taxon>Marivirga</taxon>
    </lineage>
</organism>
<comment type="caution">
    <text evidence="3">The sequence shown here is derived from an EMBL/GenBank/DDBJ whole genome shotgun (WGS) entry which is preliminary data.</text>
</comment>
<feature type="chain" id="PRO_5045511804" evidence="2">
    <location>
        <begin position="20"/>
        <end position="136"/>
    </location>
</feature>
<evidence type="ECO:0000313" key="4">
    <source>
        <dbReference type="Proteomes" id="UP000636010"/>
    </source>
</evidence>